<reference evidence="3 4" key="1">
    <citation type="submission" date="2013-07" db="EMBL/GenBank/DDBJ databases">
        <title>Completed genome of Sphingomonas sanxanigenens NX02.</title>
        <authorList>
            <person name="Ma T."/>
            <person name="Huang H."/>
            <person name="Wu M."/>
            <person name="Li X."/>
            <person name="Li G."/>
        </authorList>
    </citation>
    <scope>NUCLEOTIDE SEQUENCE [LARGE SCALE GENOMIC DNA]</scope>
    <source>
        <strain evidence="3 4">NX02</strain>
    </source>
</reference>
<dbReference type="CDD" id="cd00299">
    <property type="entry name" value="GST_C_family"/>
    <property type="match status" value="1"/>
</dbReference>
<dbReference type="SUPFAM" id="SSF52833">
    <property type="entry name" value="Thioredoxin-like"/>
    <property type="match status" value="1"/>
</dbReference>
<proteinExistence type="predicted"/>
<dbReference type="EMBL" id="CP006644">
    <property type="protein sequence ID" value="AHE51936.1"/>
    <property type="molecule type" value="Genomic_DNA"/>
</dbReference>
<dbReference type="SFLD" id="SFLDG00358">
    <property type="entry name" value="Main_(cytGST)"/>
    <property type="match status" value="1"/>
</dbReference>
<evidence type="ECO:0008006" key="5">
    <source>
        <dbReference type="Google" id="ProtNLM"/>
    </source>
</evidence>
<gene>
    <name evidence="3" type="ORF">NX02_00850</name>
</gene>
<evidence type="ECO:0000313" key="3">
    <source>
        <dbReference type="EMBL" id="AHE51936.1"/>
    </source>
</evidence>
<feature type="domain" description="GST N-terminal" evidence="1">
    <location>
        <begin position="2"/>
        <end position="84"/>
    </location>
</feature>
<dbReference type="eggNOG" id="COG0625">
    <property type="taxonomic scope" value="Bacteria"/>
</dbReference>
<dbReference type="SUPFAM" id="SSF47616">
    <property type="entry name" value="GST C-terminal domain-like"/>
    <property type="match status" value="1"/>
</dbReference>
<dbReference type="Pfam" id="PF00043">
    <property type="entry name" value="GST_C"/>
    <property type="match status" value="1"/>
</dbReference>
<dbReference type="KEGG" id="ssan:NX02_00850"/>
<dbReference type="AlphaFoldDB" id="W0A4H9"/>
<feature type="domain" description="GST C-terminal" evidence="2">
    <location>
        <begin position="90"/>
        <end position="213"/>
    </location>
</feature>
<evidence type="ECO:0000313" key="4">
    <source>
        <dbReference type="Proteomes" id="UP000018851"/>
    </source>
</evidence>
<dbReference type="PROSITE" id="PS50404">
    <property type="entry name" value="GST_NTER"/>
    <property type="match status" value="1"/>
</dbReference>
<dbReference type="HOGENOM" id="CLU_011226_5_3_5"/>
<organism evidence="3 4">
    <name type="scientific">Sphingomonas sanxanigenens DSM 19645 = NX02</name>
    <dbReference type="NCBI Taxonomy" id="1123269"/>
    <lineage>
        <taxon>Bacteria</taxon>
        <taxon>Pseudomonadati</taxon>
        <taxon>Pseudomonadota</taxon>
        <taxon>Alphaproteobacteria</taxon>
        <taxon>Sphingomonadales</taxon>
        <taxon>Sphingomonadaceae</taxon>
        <taxon>Sphingomonas</taxon>
    </lineage>
</organism>
<accession>W0A4H9</accession>
<protein>
    <recommendedName>
        <fullName evidence="5">Glutathione S-transferase</fullName>
    </recommendedName>
</protein>
<evidence type="ECO:0000259" key="2">
    <source>
        <dbReference type="PROSITE" id="PS50405"/>
    </source>
</evidence>
<keyword evidence="4" id="KW-1185">Reference proteome</keyword>
<dbReference type="CDD" id="cd00570">
    <property type="entry name" value="GST_N_family"/>
    <property type="match status" value="1"/>
</dbReference>
<dbReference type="InterPro" id="IPR010987">
    <property type="entry name" value="Glutathione-S-Trfase_C-like"/>
</dbReference>
<dbReference type="PANTHER" id="PTHR44051">
    <property type="entry name" value="GLUTATHIONE S-TRANSFERASE-RELATED"/>
    <property type="match status" value="1"/>
</dbReference>
<name>W0A4H9_9SPHN</name>
<dbReference type="Pfam" id="PF13417">
    <property type="entry name" value="GST_N_3"/>
    <property type="match status" value="1"/>
</dbReference>
<dbReference type="InterPro" id="IPR036249">
    <property type="entry name" value="Thioredoxin-like_sf"/>
</dbReference>
<dbReference type="Proteomes" id="UP000018851">
    <property type="component" value="Chromosome"/>
</dbReference>
<dbReference type="PANTHER" id="PTHR44051:SF8">
    <property type="entry name" value="GLUTATHIONE S-TRANSFERASE GSTA"/>
    <property type="match status" value="1"/>
</dbReference>
<dbReference type="STRING" id="1123269.NX02_00850"/>
<evidence type="ECO:0000259" key="1">
    <source>
        <dbReference type="PROSITE" id="PS50404"/>
    </source>
</evidence>
<dbReference type="InterPro" id="IPR004046">
    <property type="entry name" value="GST_C"/>
</dbReference>
<dbReference type="PROSITE" id="PS50405">
    <property type="entry name" value="GST_CTER"/>
    <property type="match status" value="1"/>
</dbReference>
<dbReference type="InterPro" id="IPR004045">
    <property type="entry name" value="Glutathione_S-Trfase_N"/>
</dbReference>
<dbReference type="RefSeq" id="WP_245648727.1">
    <property type="nucleotide sequence ID" value="NZ_CP006644.1"/>
</dbReference>
<dbReference type="PATRIC" id="fig|1123269.5.peg.169"/>
<dbReference type="Gene3D" id="1.20.1050.10">
    <property type="match status" value="1"/>
</dbReference>
<dbReference type="InterPro" id="IPR036282">
    <property type="entry name" value="Glutathione-S-Trfase_C_sf"/>
</dbReference>
<dbReference type="Gene3D" id="3.40.30.10">
    <property type="entry name" value="Glutaredoxin"/>
    <property type="match status" value="1"/>
</dbReference>
<sequence>MTALTLYYHPLSSYCWKALVALNEHGIDYALRQIDAADAAAGAELTALWPMQRFPVLVDGANDVVLPETSIIIEYVTTRHPGAFAAIPADPDAAIETRLLDRLFDNDVMTPVQKVVFEHLRPEAERDAADIGRARAALRKAYDMLEARLAGRTWAAGDAFTLADCAAMPSLHYADKVEPFRATHPWLGDYLGRLEARASVVPVLEAAAPYAHFFPVK</sequence>
<dbReference type="InterPro" id="IPR040079">
    <property type="entry name" value="Glutathione_S-Trfase"/>
</dbReference>
<dbReference type="PROSITE" id="PS51354">
    <property type="entry name" value="GLUTAREDOXIN_2"/>
    <property type="match status" value="1"/>
</dbReference>
<dbReference type="SFLD" id="SFLDS00019">
    <property type="entry name" value="Glutathione_Transferase_(cytos"/>
    <property type="match status" value="1"/>
</dbReference>